<reference evidence="1 2" key="1">
    <citation type="submission" date="2023-09" db="EMBL/GenBank/DDBJ databases">
        <authorList>
            <person name="Rey-Velasco X."/>
        </authorList>
    </citation>
    <scope>NUCLEOTIDE SEQUENCE [LARGE SCALE GENOMIC DNA]</scope>
    <source>
        <strain evidence="1 2">W242</strain>
    </source>
</reference>
<sequence>MKISITVILLLGIVTSCCSGKKDMANGFTIGTIVYSVDENDCNYTIKVTNKNEEVFYDPINLEDDFKKNDIKIAFKFRPLKMKNRCNKANPISVFEVKKK</sequence>
<protein>
    <submittedName>
        <fullName evidence="1">Uncharacterized protein</fullName>
    </submittedName>
</protein>
<gene>
    <name evidence="1" type="ORF">RM538_08980</name>
</gene>
<evidence type="ECO:0000313" key="1">
    <source>
        <dbReference type="EMBL" id="MDT0556136.1"/>
    </source>
</evidence>
<dbReference type="RefSeq" id="WP_311333091.1">
    <property type="nucleotide sequence ID" value="NZ_JAVRHZ010000005.1"/>
</dbReference>
<organism evidence="1 2">
    <name type="scientific">Patiriisocius hiemis</name>
    <dbReference type="NCBI Taxonomy" id="3075604"/>
    <lineage>
        <taxon>Bacteria</taxon>
        <taxon>Pseudomonadati</taxon>
        <taxon>Bacteroidota</taxon>
        <taxon>Flavobacteriia</taxon>
        <taxon>Flavobacteriales</taxon>
        <taxon>Flavobacteriaceae</taxon>
        <taxon>Patiriisocius</taxon>
    </lineage>
</organism>
<proteinExistence type="predicted"/>
<keyword evidence="2" id="KW-1185">Reference proteome</keyword>
<accession>A0ABU2YE48</accession>
<evidence type="ECO:0000313" key="2">
    <source>
        <dbReference type="Proteomes" id="UP001254488"/>
    </source>
</evidence>
<dbReference type="Proteomes" id="UP001254488">
    <property type="component" value="Unassembled WGS sequence"/>
</dbReference>
<comment type="caution">
    <text evidence="1">The sequence shown here is derived from an EMBL/GenBank/DDBJ whole genome shotgun (WGS) entry which is preliminary data.</text>
</comment>
<name>A0ABU2YE48_9FLAO</name>
<dbReference type="EMBL" id="JAVRHZ010000005">
    <property type="protein sequence ID" value="MDT0556136.1"/>
    <property type="molecule type" value="Genomic_DNA"/>
</dbReference>
<dbReference type="PROSITE" id="PS51257">
    <property type="entry name" value="PROKAR_LIPOPROTEIN"/>
    <property type="match status" value="1"/>
</dbReference>